<dbReference type="EMBL" id="GBRH01262134">
    <property type="protein sequence ID" value="JAD35761.1"/>
    <property type="molecule type" value="Transcribed_RNA"/>
</dbReference>
<reference evidence="1" key="1">
    <citation type="submission" date="2014-09" db="EMBL/GenBank/DDBJ databases">
        <authorList>
            <person name="Magalhaes I.L.F."/>
            <person name="Oliveira U."/>
            <person name="Santos F.R."/>
            <person name="Vidigal T.H.D.A."/>
            <person name="Brescovit A.D."/>
            <person name="Santos A.J."/>
        </authorList>
    </citation>
    <scope>NUCLEOTIDE SEQUENCE</scope>
    <source>
        <tissue evidence="1">Shoot tissue taken approximately 20 cm above the soil surface</tissue>
    </source>
</reference>
<protein>
    <submittedName>
        <fullName evidence="1">Uncharacterized protein</fullName>
    </submittedName>
</protein>
<reference evidence="1" key="2">
    <citation type="journal article" date="2015" name="Data Brief">
        <title>Shoot transcriptome of the giant reed, Arundo donax.</title>
        <authorList>
            <person name="Barrero R.A."/>
            <person name="Guerrero F.D."/>
            <person name="Moolhuijzen P."/>
            <person name="Goolsby J.A."/>
            <person name="Tidwell J."/>
            <person name="Bellgard S.E."/>
            <person name="Bellgard M.I."/>
        </authorList>
    </citation>
    <scope>NUCLEOTIDE SEQUENCE</scope>
    <source>
        <tissue evidence="1">Shoot tissue taken approximately 20 cm above the soil surface</tissue>
    </source>
</reference>
<sequence>MRFDIFHPHIVYQVSLVILFSSRYQEAFLSWALVEIRRRFMVAIR</sequence>
<proteinExistence type="predicted"/>
<name>A0A0A8ZAB5_ARUDO</name>
<accession>A0A0A8ZAB5</accession>
<organism evidence="1">
    <name type="scientific">Arundo donax</name>
    <name type="common">Giant reed</name>
    <name type="synonym">Donax arundinaceus</name>
    <dbReference type="NCBI Taxonomy" id="35708"/>
    <lineage>
        <taxon>Eukaryota</taxon>
        <taxon>Viridiplantae</taxon>
        <taxon>Streptophyta</taxon>
        <taxon>Embryophyta</taxon>
        <taxon>Tracheophyta</taxon>
        <taxon>Spermatophyta</taxon>
        <taxon>Magnoliopsida</taxon>
        <taxon>Liliopsida</taxon>
        <taxon>Poales</taxon>
        <taxon>Poaceae</taxon>
        <taxon>PACMAD clade</taxon>
        <taxon>Arundinoideae</taxon>
        <taxon>Arundineae</taxon>
        <taxon>Arundo</taxon>
    </lineage>
</organism>
<evidence type="ECO:0000313" key="1">
    <source>
        <dbReference type="EMBL" id="JAD35761.1"/>
    </source>
</evidence>
<dbReference type="AlphaFoldDB" id="A0A0A8ZAB5"/>